<evidence type="ECO:0000256" key="1">
    <source>
        <dbReference type="ARBA" id="ARBA00004651"/>
    </source>
</evidence>
<evidence type="ECO:0000256" key="9">
    <source>
        <dbReference type="ARBA" id="ARBA00023136"/>
    </source>
</evidence>
<dbReference type="GO" id="GO:0009401">
    <property type="term" value="P:phosphoenolpyruvate-dependent sugar phosphotransferase system"/>
    <property type="evidence" value="ECO:0007669"/>
    <property type="project" value="UniProtKB-KW"/>
</dbReference>
<comment type="function">
    <text evidence="10">The phosphoenolpyruvate-dependent sugar phosphotransferase system (sugar PTS), a major carbohydrate active transport system, catalyzes the phosphorylation of incoming sugar substrates concomitantly with their translocation across the cell membrane. The enzyme II UlaABC PTS system is involved in ascorbate transport.</text>
</comment>
<accession>A0A6N2WQ47</accession>
<evidence type="ECO:0000256" key="3">
    <source>
        <dbReference type="ARBA" id="ARBA00022448"/>
    </source>
</evidence>
<dbReference type="Pfam" id="PF03611">
    <property type="entry name" value="EIIC-GAT"/>
    <property type="match status" value="1"/>
</dbReference>
<dbReference type="AlphaFoldDB" id="A0A6N2WQ47"/>
<gene>
    <name evidence="14" type="primary">ulaA_4</name>
    <name evidence="14" type="ORF">ACLFYP115_03351</name>
</gene>
<keyword evidence="9" id="KW-0472">Membrane</keyword>
<comment type="subcellular location">
    <subcellularLocation>
        <location evidence="1">Cell membrane</location>
        <topology evidence="1">Multi-pass membrane protein</topology>
    </subcellularLocation>
</comment>
<sequence length="426" mass="45525">MDILMYLINNVFNQAVFVIGMVVFLGMLVQKTEMSKIIASTVKTMIGFLLINTGGQTLGAALLPLQPMLIKVFRLQVKVQDLGAAQAESLGDIGSEMALIFALGFLMNILLARITKFKYVHLSAHVSFFFSGLIAAALKFGTNLSFIPLVLLGAVLLGSYMTFTCAYVAPLMKNIKGGEGFTLAHSSSCGIWLAAKIGGLVGNKEKDLEDIKIPKKLNFLREMTIALTVVMTLMFFVISLISGPGWVVQQVSEGRDIISFSLLNGLQFGLWITVIITGVRMLLSEIIPAFHGIADKVIPNAVPGLDVPLLFPNYPTSVIFGFLVSLAAGFIGMGILGVVNYPVVVFPALIPTFFTGAVTAIFGNSTGGIRGAFAGSFLNGLILIIGQALLLPMIGTYAPIMRILSETDYCLYGPLLGGVLKLLGGI</sequence>
<evidence type="ECO:0000256" key="8">
    <source>
        <dbReference type="ARBA" id="ARBA00022989"/>
    </source>
</evidence>
<evidence type="ECO:0000256" key="7">
    <source>
        <dbReference type="ARBA" id="ARBA00022692"/>
    </source>
</evidence>
<dbReference type="EMBL" id="CACRSQ010000010">
    <property type="protein sequence ID" value="VYT41326.1"/>
    <property type="molecule type" value="Genomic_DNA"/>
</dbReference>
<evidence type="ECO:0000256" key="12">
    <source>
        <dbReference type="ARBA" id="ARBA00039702"/>
    </source>
</evidence>
<protein>
    <recommendedName>
        <fullName evidence="12">Ascorbate-specific PTS system EIIC component</fullName>
    </recommendedName>
    <alternativeName>
        <fullName evidence="13">Ascorbate-specific permease IIC component UlaA</fullName>
    </alternativeName>
</protein>
<dbReference type="PANTHER" id="PTHR33843:SF4">
    <property type="entry name" value="ASCORBATE-SPECIFIC PTS SYSTEM EIIC COMPONENT"/>
    <property type="match status" value="1"/>
</dbReference>
<evidence type="ECO:0000256" key="6">
    <source>
        <dbReference type="ARBA" id="ARBA00022683"/>
    </source>
</evidence>
<evidence type="ECO:0000256" key="2">
    <source>
        <dbReference type="ARBA" id="ARBA00011738"/>
    </source>
</evidence>
<evidence type="ECO:0000256" key="11">
    <source>
        <dbReference type="ARBA" id="ARBA00038218"/>
    </source>
</evidence>
<dbReference type="InterPro" id="IPR051562">
    <property type="entry name" value="Ascorbate-PTS_EIIC"/>
</dbReference>
<evidence type="ECO:0000256" key="13">
    <source>
        <dbReference type="ARBA" id="ARBA00042859"/>
    </source>
</evidence>
<dbReference type="InterPro" id="IPR004703">
    <property type="entry name" value="PTS_sugar-sp_permease"/>
</dbReference>
<dbReference type="PANTHER" id="PTHR33843">
    <property type="entry name" value="ASCORBATE-SPECIFIC PTS SYSTEM EIIC COMPONENT"/>
    <property type="match status" value="1"/>
</dbReference>
<name>A0A6N2WQ47_9FIRM</name>
<keyword evidence="4" id="KW-1003">Cell membrane</keyword>
<dbReference type="RefSeq" id="WP_006568368.1">
    <property type="nucleotide sequence ID" value="NZ_CACRSQ010000010.1"/>
</dbReference>
<keyword evidence="5" id="KW-0762">Sugar transport</keyword>
<evidence type="ECO:0000313" key="14">
    <source>
        <dbReference type="EMBL" id="VYT41326.1"/>
    </source>
</evidence>
<comment type="subunit">
    <text evidence="2">Homodimer.</text>
</comment>
<keyword evidence="6" id="KW-0598">Phosphotransferase system</keyword>
<reference evidence="14" key="1">
    <citation type="submission" date="2019-11" db="EMBL/GenBank/DDBJ databases">
        <authorList>
            <person name="Feng L."/>
        </authorList>
    </citation>
    <scope>NUCLEOTIDE SEQUENCE</scope>
    <source>
        <strain evidence="14">AcaccaeLFYP115</strain>
    </source>
</reference>
<dbReference type="GO" id="GO:0005886">
    <property type="term" value="C:plasma membrane"/>
    <property type="evidence" value="ECO:0007669"/>
    <property type="project" value="UniProtKB-SubCell"/>
</dbReference>
<evidence type="ECO:0000256" key="5">
    <source>
        <dbReference type="ARBA" id="ARBA00022597"/>
    </source>
</evidence>
<comment type="similarity">
    <text evidence="11">Belongs to the UlaA family.</text>
</comment>
<keyword evidence="7" id="KW-0812">Transmembrane</keyword>
<evidence type="ECO:0000256" key="10">
    <source>
        <dbReference type="ARBA" id="ARBA00037387"/>
    </source>
</evidence>
<proteinExistence type="inferred from homology"/>
<keyword evidence="8" id="KW-1133">Transmembrane helix</keyword>
<organism evidence="14">
    <name type="scientific">Anaerostipes caccae</name>
    <dbReference type="NCBI Taxonomy" id="105841"/>
    <lineage>
        <taxon>Bacteria</taxon>
        <taxon>Bacillati</taxon>
        <taxon>Bacillota</taxon>
        <taxon>Clostridia</taxon>
        <taxon>Lachnospirales</taxon>
        <taxon>Lachnospiraceae</taxon>
        <taxon>Anaerostipes</taxon>
    </lineage>
</organism>
<keyword evidence="3" id="KW-0813">Transport</keyword>
<evidence type="ECO:0000256" key="4">
    <source>
        <dbReference type="ARBA" id="ARBA00022475"/>
    </source>
</evidence>